<dbReference type="InterPro" id="IPR011989">
    <property type="entry name" value="ARM-like"/>
</dbReference>
<name>A0A0V0QWT7_PSEPJ</name>
<dbReference type="Gene3D" id="1.25.10.10">
    <property type="entry name" value="Leucine-rich Repeat Variant"/>
    <property type="match status" value="1"/>
</dbReference>
<accession>A0A0V0QWT7</accession>
<dbReference type="SUPFAM" id="SSF48371">
    <property type="entry name" value="ARM repeat"/>
    <property type="match status" value="1"/>
</dbReference>
<gene>
    <name evidence="1" type="ORF">PPERSA_04954</name>
</gene>
<protein>
    <submittedName>
        <fullName evidence="1">Armadillo-type fold</fullName>
    </submittedName>
</protein>
<dbReference type="EMBL" id="LDAU01000096">
    <property type="protein sequence ID" value="KRX06341.1"/>
    <property type="molecule type" value="Genomic_DNA"/>
</dbReference>
<proteinExistence type="predicted"/>
<keyword evidence="2" id="KW-1185">Reference proteome</keyword>
<evidence type="ECO:0000313" key="2">
    <source>
        <dbReference type="Proteomes" id="UP000054937"/>
    </source>
</evidence>
<evidence type="ECO:0000313" key="1">
    <source>
        <dbReference type="EMBL" id="KRX06341.1"/>
    </source>
</evidence>
<sequence>MESLNQFNNNNNNNQNFQIQNTSNSVQQQEINDQEKVMNKIVLNQKRENFRVEIRKTKTKDLLNNLREKRLVNIQSQYGTYGATENLIQNLAFFFKKYFQDNFEVENIEETLAFTDDLLDNLLYTYESDLQSKDKQLGLLNILSAYQNLKLLERIIQFLTPSQNSSCLKYCINIISHIFEHGKQLLKDNKYDDQIQNPFINRFMAKNGLNLLIEIEQKTSNTELYQQIYQFIEDYDLNNNNYF</sequence>
<reference evidence="1 2" key="1">
    <citation type="journal article" date="2015" name="Sci. Rep.">
        <title>Genome of the facultative scuticociliatosis pathogen Pseudocohnilembus persalinus provides insight into its virulence through horizontal gene transfer.</title>
        <authorList>
            <person name="Xiong J."/>
            <person name="Wang G."/>
            <person name="Cheng J."/>
            <person name="Tian M."/>
            <person name="Pan X."/>
            <person name="Warren A."/>
            <person name="Jiang C."/>
            <person name="Yuan D."/>
            <person name="Miao W."/>
        </authorList>
    </citation>
    <scope>NUCLEOTIDE SEQUENCE [LARGE SCALE GENOMIC DNA]</scope>
    <source>
        <strain evidence="1">36N120E</strain>
    </source>
</reference>
<dbReference type="AlphaFoldDB" id="A0A0V0QWT7"/>
<dbReference type="InterPro" id="IPR016024">
    <property type="entry name" value="ARM-type_fold"/>
</dbReference>
<dbReference type="InParanoid" id="A0A0V0QWT7"/>
<comment type="caution">
    <text evidence="1">The sequence shown here is derived from an EMBL/GenBank/DDBJ whole genome shotgun (WGS) entry which is preliminary data.</text>
</comment>
<organism evidence="1 2">
    <name type="scientific">Pseudocohnilembus persalinus</name>
    <name type="common">Ciliate</name>
    <dbReference type="NCBI Taxonomy" id="266149"/>
    <lineage>
        <taxon>Eukaryota</taxon>
        <taxon>Sar</taxon>
        <taxon>Alveolata</taxon>
        <taxon>Ciliophora</taxon>
        <taxon>Intramacronucleata</taxon>
        <taxon>Oligohymenophorea</taxon>
        <taxon>Scuticociliatia</taxon>
        <taxon>Philasterida</taxon>
        <taxon>Pseudocohnilembidae</taxon>
        <taxon>Pseudocohnilembus</taxon>
    </lineage>
</organism>
<dbReference type="Proteomes" id="UP000054937">
    <property type="component" value="Unassembled WGS sequence"/>
</dbReference>